<proteinExistence type="predicted"/>
<dbReference type="AlphaFoldDB" id="A0A9W8R7R7"/>
<dbReference type="EMBL" id="JAOQAV010000011">
    <property type="protein sequence ID" value="KAJ4190380.1"/>
    <property type="molecule type" value="Genomic_DNA"/>
</dbReference>
<sequence>MSEGILDVLYEPECKFMVQEDGRGPFNALHRILVNHTTAADGIDISQTPEAAIAKITSEKSIVDDIIRLCNQVSVKRGLFASHKGHFASGPAQMADGYIIRIFEGVSAPIALRKQDWVGEMDIDKKIVLEKEWECEHQVHAVDADVECLKEGS</sequence>
<reference evidence="1" key="1">
    <citation type="submission" date="2022-09" db="EMBL/GenBank/DDBJ databases">
        <title>Fusarium specimens isolated from Avocado Roots.</title>
        <authorList>
            <person name="Stajich J."/>
            <person name="Roper C."/>
            <person name="Heimlech-Rivalta G."/>
        </authorList>
    </citation>
    <scope>NUCLEOTIDE SEQUENCE</scope>
    <source>
        <strain evidence="1">A02</strain>
    </source>
</reference>
<accession>A0A9W8R7R7</accession>
<gene>
    <name evidence="1" type="ORF">NW755_005521</name>
</gene>
<evidence type="ECO:0000313" key="2">
    <source>
        <dbReference type="Proteomes" id="UP001152087"/>
    </source>
</evidence>
<keyword evidence="2" id="KW-1185">Reference proteome</keyword>
<name>A0A9W8R7R7_9HYPO</name>
<organism evidence="1 2">
    <name type="scientific">Fusarium falciforme</name>
    <dbReference type="NCBI Taxonomy" id="195108"/>
    <lineage>
        <taxon>Eukaryota</taxon>
        <taxon>Fungi</taxon>
        <taxon>Dikarya</taxon>
        <taxon>Ascomycota</taxon>
        <taxon>Pezizomycotina</taxon>
        <taxon>Sordariomycetes</taxon>
        <taxon>Hypocreomycetidae</taxon>
        <taxon>Hypocreales</taxon>
        <taxon>Nectriaceae</taxon>
        <taxon>Fusarium</taxon>
        <taxon>Fusarium solani species complex</taxon>
    </lineage>
</organism>
<comment type="caution">
    <text evidence="1">The sequence shown here is derived from an EMBL/GenBank/DDBJ whole genome shotgun (WGS) entry which is preliminary data.</text>
</comment>
<protein>
    <submittedName>
        <fullName evidence="1">Uncharacterized protein</fullName>
    </submittedName>
</protein>
<dbReference type="Proteomes" id="UP001152087">
    <property type="component" value="Unassembled WGS sequence"/>
</dbReference>
<evidence type="ECO:0000313" key="1">
    <source>
        <dbReference type="EMBL" id="KAJ4190380.1"/>
    </source>
</evidence>